<keyword evidence="10" id="KW-1185">Reference proteome</keyword>
<feature type="transmembrane region" description="Helical" evidence="7">
    <location>
        <begin position="218"/>
        <end position="247"/>
    </location>
</feature>
<evidence type="ECO:0000256" key="3">
    <source>
        <dbReference type="ARBA" id="ARBA00022837"/>
    </source>
</evidence>
<dbReference type="PROSITE" id="PS50222">
    <property type="entry name" value="EF_HAND_2"/>
    <property type="match status" value="2"/>
</dbReference>
<keyword evidence="3" id="KW-0106">Calcium</keyword>
<dbReference type="EMBL" id="SPLM01000036">
    <property type="protein sequence ID" value="TMW66115.1"/>
    <property type="molecule type" value="Genomic_DNA"/>
</dbReference>
<dbReference type="AlphaFoldDB" id="A0A8K1CMN3"/>
<dbReference type="Gene3D" id="1.20.120.350">
    <property type="entry name" value="Voltage-gated potassium channels. Chain C"/>
    <property type="match status" value="2"/>
</dbReference>
<dbReference type="Pfam" id="PF00520">
    <property type="entry name" value="Ion_trans"/>
    <property type="match status" value="2"/>
</dbReference>
<dbReference type="InterPro" id="IPR005821">
    <property type="entry name" value="Ion_trans_dom"/>
</dbReference>
<dbReference type="InterPro" id="IPR027359">
    <property type="entry name" value="Volt_channel_dom_sf"/>
</dbReference>
<keyword evidence="4 7" id="KW-1133">Transmembrane helix</keyword>
<dbReference type="PANTHER" id="PTHR10037">
    <property type="entry name" value="VOLTAGE-GATED CATION CHANNEL CALCIUM AND SODIUM"/>
    <property type="match status" value="1"/>
</dbReference>
<evidence type="ECO:0000259" key="8">
    <source>
        <dbReference type="PROSITE" id="PS50222"/>
    </source>
</evidence>
<reference evidence="9" key="1">
    <citation type="submission" date="2019-03" db="EMBL/GenBank/DDBJ databases">
        <title>Long read genome sequence of the mycoparasitic Pythium oligandrum ATCC 38472 isolated from sugarbeet rhizosphere.</title>
        <authorList>
            <person name="Gaulin E."/>
        </authorList>
    </citation>
    <scope>NUCLEOTIDE SEQUENCE</scope>
    <source>
        <strain evidence="9">ATCC 38472_TT</strain>
    </source>
</reference>
<dbReference type="InterPro" id="IPR011992">
    <property type="entry name" value="EF-hand-dom_pair"/>
</dbReference>
<feature type="transmembrane region" description="Helical" evidence="7">
    <location>
        <begin position="606"/>
        <end position="628"/>
    </location>
</feature>
<evidence type="ECO:0000256" key="7">
    <source>
        <dbReference type="SAM" id="Phobius"/>
    </source>
</evidence>
<dbReference type="SUPFAM" id="SSF81324">
    <property type="entry name" value="Voltage-gated potassium channels"/>
    <property type="match status" value="2"/>
</dbReference>
<dbReference type="PROSITE" id="PS00018">
    <property type="entry name" value="EF_HAND_1"/>
    <property type="match status" value="2"/>
</dbReference>
<dbReference type="InterPro" id="IPR002048">
    <property type="entry name" value="EF_hand_dom"/>
</dbReference>
<feature type="compositionally biased region" description="Polar residues" evidence="6">
    <location>
        <begin position="982"/>
        <end position="994"/>
    </location>
</feature>
<evidence type="ECO:0000313" key="10">
    <source>
        <dbReference type="Proteomes" id="UP000794436"/>
    </source>
</evidence>
<comment type="caution">
    <text evidence="9">The sequence shown here is derived from an EMBL/GenBank/DDBJ whole genome shotgun (WGS) entry which is preliminary data.</text>
</comment>
<sequence>MFIARGTVHRNLLLKRQNEQEEQNQQESDGSASESQVPGTDRRITQLPLGVNGEAPNTGRKGEPENSEEEEDENGLRLLSLEGLHGFRLLYMRGANGSRRMLNNNYFNSCVLLCISWASLSVGLQTYESLGTSIILDDMDLGVLAIFILECWLKIWAEGLKPWVFFAGKEMRWNNFDFVVIILSLPVWGSALGGGSLKILRMLRLLRIMKLVKRIPQLYMIIMGLIGGLKSIGYILLLLLLVFYLYAISGMYAWADNDQFHFRSVPIAMVTLFRMSTLENWSNIMNINYFSCDRFAGGYYTTNETEAKPFQFCNVTALYGENATDSDIQSTRTVNSIVAVIYFITFILISAFVMLSLFIGAITMSMTESMEQMKAAHEEAEKKERMLKAQKRAEEAAAREREKQRLMAEQAAAASAHGEDPAASKEKLSAAERRDRQKMREVLMQTWDDCDLTDILSQNQGDNQSWKGRYLMVAARCAKIVEHPSFTGFITLVICMAGLMVGLQTSIEVEDAIGGVLAVIDSTILAVFTTEVVLKLVAEGVEPWMYFRSGWNTFDFIIVVGSFTRGKGGMLTMLRLLRLLRVLKLVRAFPQLQVIVSALMKGVGSIGYIGLILLLCFYVFGIIGNLLFAQNDPFHFQYLHYAMVSLFQCATMDGWSDVLYINYYGCDAYGYDDYEAQGYKCVNKPAGFLAVFYFSTFIVLGAMVLITLFIGVVTTSMEEATQEMEAEKAMLRRIEDLRIRKNVEQAVVSSYMQVFRMLDLDGSGSVEEAELRIGLAAIGKYPSYDELKEMMDVVDEDGSGQIDIVEFVEFMIHVREKSTNQRKAADEAAASAAAAPPAEAPGSAAVVVRPHPIVEEGDEHESEIHDTDSHDRITRMSHADGMDEVTGPTREPDDDHTHSITDHSINGDSTESLNAPLMRRTTASDGKLLNFHTPILDGTALPSPYTSDLDHTMLIKEDSEAQLLVDKPNSSEHPVNLAVGSPLTSPRVSRSSNKYKIVPSG</sequence>
<feature type="compositionally biased region" description="Basic and acidic residues" evidence="6">
    <location>
        <begin position="417"/>
        <end position="435"/>
    </location>
</feature>
<dbReference type="InterPro" id="IPR043203">
    <property type="entry name" value="VGCC_Ca_Na"/>
</dbReference>
<feature type="transmembrane region" description="Helical" evidence="7">
    <location>
        <begin position="513"/>
        <end position="538"/>
    </location>
</feature>
<gene>
    <name evidence="9" type="ORF">Poli38472_003880</name>
</gene>
<dbReference type="PANTHER" id="PTHR10037:SF62">
    <property type="entry name" value="SODIUM CHANNEL PROTEIN 60E"/>
    <property type="match status" value="1"/>
</dbReference>
<feature type="transmembrane region" description="Helical" evidence="7">
    <location>
        <begin position="106"/>
        <end position="127"/>
    </location>
</feature>
<proteinExistence type="predicted"/>
<dbReference type="OrthoDB" id="416585at2759"/>
<feature type="region of interest" description="Disordered" evidence="6">
    <location>
        <begin position="967"/>
        <end position="1001"/>
    </location>
</feature>
<keyword evidence="5 7" id="KW-0472">Membrane</keyword>
<dbReference type="GO" id="GO:0005509">
    <property type="term" value="F:calcium ion binding"/>
    <property type="evidence" value="ECO:0007669"/>
    <property type="project" value="InterPro"/>
</dbReference>
<dbReference type="CDD" id="cd00051">
    <property type="entry name" value="EFh"/>
    <property type="match status" value="1"/>
</dbReference>
<name>A0A8K1CMN3_PYTOL</name>
<dbReference type="InterPro" id="IPR018247">
    <property type="entry name" value="EF_Hand_1_Ca_BS"/>
</dbReference>
<evidence type="ECO:0000256" key="5">
    <source>
        <dbReference type="ARBA" id="ARBA00023136"/>
    </source>
</evidence>
<feature type="compositionally biased region" description="Basic and acidic residues" evidence="6">
    <location>
        <begin position="890"/>
        <end position="901"/>
    </location>
</feature>
<dbReference type="SUPFAM" id="SSF47473">
    <property type="entry name" value="EF-hand"/>
    <property type="match status" value="1"/>
</dbReference>
<comment type="subcellular location">
    <subcellularLocation>
        <location evidence="1">Membrane</location>
        <topology evidence="1">Multi-pass membrane protein</topology>
    </subcellularLocation>
</comment>
<evidence type="ECO:0000256" key="2">
    <source>
        <dbReference type="ARBA" id="ARBA00022692"/>
    </source>
</evidence>
<feature type="transmembrane region" description="Helical" evidence="7">
    <location>
        <begin position="688"/>
        <end position="713"/>
    </location>
</feature>
<organism evidence="9 10">
    <name type="scientific">Pythium oligandrum</name>
    <name type="common">Mycoparasitic fungus</name>
    <dbReference type="NCBI Taxonomy" id="41045"/>
    <lineage>
        <taxon>Eukaryota</taxon>
        <taxon>Sar</taxon>
        <taxon>Stramenopiles</taxon>
        <taxon>Oomycota</taxon>
        <taxon>Peronosporomycetes</taxon>
        <taxon>Pythiales</taxon>
        <taxon>Pythiaceae</taxon>
        <taxon>Pythium</taxon>
    </lineage>
</organism>
<dbReference type="Gene3D" id="1.10.238.10">
    <property type="entry name" value="EF-hand"/>
    <property type="match status" value="1"/>
</dbReference>
<feature type="region of interest" description="Disordered" evidence="6">
    <location>
        <begin position="823"/>
        <end position="844"/>
    </location>
</feature>
<feature type="region of interest" description="Disordered" evidence="6">
    <location>
        <begin position="879"/>
        <end position="912"/>
    </location>
</feature>
<feature type="compositionally biased region" description="Polar residues" evidence="6">
    <location>
        <begin position="28"/>
        <end position="38"/>
    </location>
</feature>
<feature type="transmembrane region" description="Helical" evidence="7">
    <location>
        <begin position="340"/>
        <end position="364"/>
    </location>
</feature>
<dbReference type="Gene3D" id="1.10.287.70">
    <property type="match status" value="2"/>
</dbReference>
<feature type="compositionally biased region" description="Basic and acidic residues" evidence="6">
    <location>
        <begin position="374"/>
        <end position="406"/>
    </location>
</feature>
<accession>A0A8K1CMN3</accession>
<feature type="region of interest" description="Disordered" evidence="6">
    <location>
        <begin position="13"/>
        <end position="74"/>
    </location>
</feature>
<dbReference type="SMART" id="SM00054">
    <property type="entry name" value="EFh"/>
    <property type="match status" value="2"/>
</dbReference>
<evidence type="ECO:0000256" key="4">
    <source>
        <dbReference type="ARBA" id="ARBA00022989"/>
    </source>
</evidence>
<dbReference type="GO" id="GO:0005248">
    <property type="term" value="F:voltage-gated sodium channel activity"/>
    <property type="evidence" value="ECO:0007669"/>
    <property type="project" value="TreeGrafter"/>
</dbReference>
<evidence type="ECO:0000256" key="6">
    <source>
        <dbReference type="SAM" id="MobiDB-lite"/>
    </source>
</evidence>
<dbReference type="Proteomes" id="UP000794436">
    <property type="component" value="Unassembled WGS sequence"/>
</dbReference>
<evidence type="ECO:0000256" key="1">
    <source>
        <dbReference type="ARBA" id="ARBA00004141"/>
    </source>
</evidence>
<protein>
    <recommendedName>
        <fullName evidence="8">EF-hand domain-containing protein</fullName>
    </recommendedName>
</protein>
<evidence type="ECO:0000313" key="9">
    <source>
        <dbReference type="EMBL" id="TMW66115.1"/>
    </source>
</evidence>
<dbReference type="GO" id="GO:0001518">
    <property type="term" value="C:voltage-gated sodium channel complex"/>
    <property type="evidence" value="ECO:0007669"/>
    <property type="project" value="TreeGrafter"/>
</dbReference>
<feature type="compositionally biased region" description="Low complexity" evidence="6">
    <location>
        <begin position="827"/>
        <end position="844"/>
    </location>
</feature>
<dbReference type="Pfam" id="PF13499">
    <property type="entry name" value="EF-hand_7"/>
    <property type="match status" value="1"/>
</dbReference>
<feature type="domain" description="EF-hand" evidence="8">
    <location>
        <begin position="782"/>
        <end position="817"/>
    </location>
</feature>
<feature type="domain" description="EF-hand" evidence="8">
    <location>
        <begin position="746"/>
        <end position="781"/>
    </location>
</feature>
<feature type="transmembrane region" description="Helical" evidence="7">
    <location>
        <begin position="176"/>
        <end position="197"/>
    </location>
</feature>
<feature type="region of interest" description="Disordered" evidence="6">
    <location>
        <begin position="373"/>
        <end position="435"/>
    </location>
</feature>
<feature type="transmembrane region" description="Helical" evidence="7">
    <location>
        <begin position="486"/>
        <end position="507"/>
    </location>
</feature>
<keyword evidence="2 7" id="KW-0812">Transmembrane</keyword>